<dbReference type="InterPro" id="IPR009279">
    <property type="entry name" value="Portal_Mu"/>
</dbReference>
<dbReference type="RefSeq" id="WP_284324886.1">
    <property type="nucleotide sequence ID" value="NZ_BSPP01000005.1"/>
</dbReference>
<protein>
    <recommendedName>
        <fullName evidence="3">Mu-like prophage FluMu protein gp29</fullName>
    </recommendedName>
</protein>
<evidence type="ECO:0000313" key="2">
    <source>
        <dbReference type="Proteomes" id="UP001157355"/>
    </source>
</evidence>
<proteinExistence type="predicted"/>
<evidence type="ECO:0008006" key="3">
    <source>
        <dbReference type="Google" id="ProtNLM"/>
    </source>
</evidence>
<evidence type="ECO:0000313" key="1">
    <source>
        <dbReference type="EMBL" id="GLS86669.1"/>
    </source>
</evidence>
<dbReference type="EMBL" id="BSPP01000005">
    <property type="protein sequence ID" value="GLS86669.1"/>
    <property type="molecule type" value="Genomic_DNA"/>
</dbReference>
<accession>A0AA37TRY2</accession>
<dbReference type="Proteomes" id="UP001157355">
    <property type="component" value="Unassembled WGS sequence"/>
</dbReference>
<gene>
    <name evidence="1" type="ORF">GCM10010873_16430</name>
</gene>
<organism evidence="1 2">
    <name type="scientific">Cypionkella aquatica</name>
    <dbReference type="NCBI Taxonomy" id="1756042"/>
    <lineage>
        <taxon>Bacteria</taxon>
        <taxon>Pseudomonadati</taxon>
        <taxon>Pseudomonadota</taxon>
        <taxon>Alphaproteobacteria</taxon>
        <taxon>Rhodobacterales</taxon>
        <taxon>Paracoccaceae</taxon>
        <taxon>Cypionkella</taxon>
    </lineage>
</organism>
<reference evidence="1 2" key="1">
    <citation type="journal article" date="2014" name="Int. J. Syst. Evol. Microbiol.">
        <title>Complete genome sequence of Corynebacterium casei LMG S-19264T (=DSM 44701T), isolated from a smear-ripened cheese.</title>
        <authorList>
            <consortium name="US DOE Joint Genome Institute (JGI-PGF)"/>
            <person name="Walter F."/>
            <person name="Albersmeier A."/>
            <person name="Kalinowski J."/>
            <person name="Ruckert C."/>
        </authorList>
    </citation>
    <scope>NUCLEOTIDE SEQUENCE [LARGE SCALE GENOMIC DNA]</scope>
    <source>
        <strain evidence="1 2">NBRC 111766</strain>
    </source>
</reference>
<keyword evidence="2" id="KW-1185">Reference proteome</keyword>
<dbReference type="AlphaFoldDB" id="A0AA37TRY2"/>
<sequence>MSRKKDRRTAAFAEAAPRTNLPVEARTMIANATNDITIPFFNGALQHADDTLIKRGGGKGLKIYDEVAQDPHAGAMLQKRRSSLTAREWAVTASSDSELDQQAVEVVREILASIPFDRICEDLLDATLKGFAISEVVWARKGNRIVPAQVKSHDQRRFAFGQDWRPRLLTWANMRDGIELPERKFIVHRHGVKGNNPYGLGVGSRLFWPVLFKREGVAFWLHFLDKFAGPTVIGKTPYGTISEEQRRLLNSLTSIRTSSAITVPIGTDVSFLEAARGGSVSYQEFLTYWDKQISICVTGETLTTDIGKSGSKAASETHADMLDMLVDSDADLLTDSLSDTLIRWIVEYNVPGAGVPKVSRERQESATARAAARKAMAEAEAAEVDTLVAILTLAARIEDDGQARDFLVGFEVVTRMADASIDQLVIARVAFAAATPTRGPKPPAVTTDNPAAFADGSKKNFRSMIIAALPPRTGQLI</sequence>
<comment type="caution">
    <text evidence="1">The sequence shown here is derived from an EMBL/GenBank/DDBJ whole genome shotgun (WGS) entry which is preliminary data.</text>
</comment>
<name>A0AA37TRY2_9RHOB</name>
<dbReference type="Pfam" id="PF06074">
    <property type="entry name" value="Portal_Mu"/>
    <property type="match status" value="1"/>
</dbReference>